<accession>A0A3N4YTQ4</accession>
<evidence type="ECO:0000256" key="1">
    <source>
        <dbReference type="SAM" id="MobiDB-lite"/>
    </source>
</evidence>
<gene>
    <name evidence="3" type="ORF">EDD34_3426</name>
</gene>
<dbReference type="Proteomes" id="UP000280501">
    <property type="component" value="Unassembled WGS sequence"/>
</dbReference>
<keyword evidence="4" id="KW-1185">Reference proteome</keyword>
<reference evidence="3 4" key="1">
    <citation type="submission" date="2018-11" db="EMBL/GenBank/DDBJ databases">
        <title>Sequencing the genomes of 1000 actinobacteria strains.</title>
        <authorList>
            <person name="Klenk H.-P."/>
        </authorList>
    </citation>
    <scope>NUCLEOTIDE SEQUENCE [LARGE SCALE GENOMIC DNA]</scope>
    <source>
        <strain evidence="3 4">DSM 15700</strain>
    </source>
</reference>
<evidence type="ECO:0000313" key="4">
    <source>
        <dbReference type="Proteomes" id="UP000280501"/>
    </source>
</evidence>
<evidence type="ECO:0000256" key="2">
    <source>
        <dbReference type="SAM" id="Phobius"/>
    </source>
</evidence>
<protein>
    <submittedName>
        <fullName evidence="3">Uncharacterized protein</fullName>
    </submittedName>
</protein>
<dbReference type="EMBL" id="RKQZ01000001">
    <property type="protein sequence ID" value="RPF22754.1"/>
    <property type="molecule type" value="Genomic_DNA"/>
</dbReference>
<organism evidence="3 4">
    <name type="scientific">Myceligenerans xiligouense</name>
    <dbReference type="NCBI Taxonomy" id="253184"/>
    <lineage>
        <taxon>Bacteria</taxon>
        <taxon>Bacillati</taxon>
        <taxon>Actinomycetota</taxon>
        <taxon>Actinomycetes</taxon>
        <taxon>Micrococcales</taxon>
        <taxon>Promicromonosporaceae</taxon>
        <taxon>Myceligenerans</taxon>
    </lineage>
</organism>
<feature type="compositionally biased region" description="Low complexity" evidence="1">
    <location>
        <begin position="87"/>
        <end position="109"/>
    </location>
</feature>
<dbReference type="OrthoDB" id="4823886at2"/>
<sequence length="303" mass="32064">MNDRGTTESQDGVLRRMRAASGTITLPPDLDGATMAAAAVRNVRRRRVVSAVGGGVVGVLVLAAGAVAVTGDLRAEPWVLPGDDRPSTAPATPTSSPSSAAGSTGDPATNPLTGQSEDELTKSERVRLEKLRDHCGDDVAYPVEAGSLELPDWRGAYAHAVTRPDVPITEPPYISARSIGCSRPLSVDLPGHGPDDIQFTWELMQTVDDTGGLASYLEATWPSGPVEGHLRSLDGAEVVPFDGGVALYRPTAGLAVGVFRWVEGDVSYMLSDADADLETFKELAHSLEPISRDDPRLAPYRKK</sequence>
<feature type="transmembrane region" description="Helical" evidence="2">
    <location>
        <begin position="48"/>
        <end position="69"/>
    </location>
</feature>
<dbReference type="RefSeq" id="WP_123815627.1">
    <property type="nucleotide sequence ID" value="NZ_RKQZ01000001.1"/>
</dbReference>
<evidence type="ECO:0000313" key="3">
    <source>
        <dbReference type="EMBL" id="RPF22754.1"/>
    </source>
</evidence>
<comment type="caution">
    <text evidence="3">The sequence shown here is derived from an EMBL/GenBank/DDBJ whole genome shotgun (WGS) entry which is preliminary data.</text>
</comment>
<feature type="region of interest" description="Disordered" evidence="1">
    <location>
        <begin position="77"/>
        <end position="121"/>
    </location>
</feature>
<proteinExistence type="predicted"/>
<keyword evidence="2" id="KW-0472">Membrane</keyword>
<keyword evidence="2" id="KW-0812">Transmembrane</keyword>
<name>A0A3N4YTQ4_9MICO</name>
<keyword evidence="2" id="KW-1133">Transmembrane helix</keyword>
<dbReference type="AlphaFoldDB" id="A0A3N4YTQ4"/>